<organism evidence="1 2">
    <name type="scientific">Kingella oralis ATCC 51147</name>
    <dbReference type="NCBI Taxonomy" id="629741"/>
    <lineage>
        <taxon>Bacteria</taxon>
        <taxon>Pseudomonadati</taxon>
        <taxon>Pseudomonadota</taxon>
        <taxon>Betaproteobacteria</taxon>
        <taxon>Neisseriales</taxon>
        <taxon>Neisseriaceae</taxon>
        <taxon>Kingella</taxon>
    </lineage>
</organism>
<accession>C4GGN6</accession>
<dbReference type="AlphaFoldDB" id="C4GGN6"/>
<sequence length="57" mass="6276">MVKHGGGSDNKQKWRDDTPCCGGFVVFRLPYNDEIRQPETASSAVKTFGAVLDKQSC</sequence>
<evidence type="ECO:0000313" key="1">
    <source>
        <dbReference type="EMBL" id="EEP69392.1"/>
    </source>
</evidence>
<comment type="caution">
    <text evidence="1">The sequence shown here is derived from an EMBL/GenBank/DDBJ whole genome shotgun (WGS) entry which is preliminary data.</text>
</comment>
<keyword evidence="2" id="KW-1185">Reference proteome</keyword>
<dbReference type="Proteomes" id="UP000003009">
    <property type="component" value="Unassembled WGS sequence"/>
</dbReference>
<protein>
    <submittedName>
        <fullName evidence="1">Uncharacterized protein</fullName>
    </submittedName>
</protein>
<reference evidence="1" key="1">
    <citation type="submission" date="2009-04" db="EMBL/GenBank/DDBJ databases">
        <authorList>
            <person name="Weinstock G."/>
            <person name="Sodergren E."/>
            <person name="Clifton S."/>
            <person name="Fulton L."/>
            <person name="Fulton B."/>
            <person name="Courtney L."/>
            <person name="Fronick C."/>
            <person name="Harrison M."/>
            <person name="Strong C."/>
            <person name="Farmer C."/>
            <person name="Delahaunty K."/>
            <person name="Markovic C."/>
            <person name="Hall O."/>
            <person name="Minx P."/>
            <person name="Tomlinson C."/>
            <person name="Mitreva M."/>
            <person name="Nelson J."/>
            <person name="Hou S."/>
            <person name="Wollam A."/>
            <person name="Pepin K.H."/>
            <person name="Johnson M."/>
            <person name="Bhonagiri V."/>
            <person name="Nash W.E."/>
            <person name="Warren W."/>
            <person name="Chinwalla A."/>
            <person name="Mardis E.R."/>
            <person name="Wilson R.K."/>
        </authorList>
    </citation>
    <scope>NUCLEOTIDE SEQUENCE [LARGE SCALE GENOMIC DNA]</scope>
    <source>
        <strain evidence="1">ATCC 51147</strain>
    </source>
</reference>
<gene>
    <name evidence="1" type="ORF">GCWU000324_01306</name>
</gene>
<dbReference type="STRING" id="629741.GCWU000324_01306"/>
<proteinExistence type="predicted"/>
<evidence type="ECO:0000313" key="2">
    <source>
        <dbReference type="Proteomes" id="UP000003009"/>
    </source>
</evidence>
<name>C4GGN6_9NEIS</name>
<dbReference type="EMBL" id="ACJW02000002">
    <property type="protein sequence ID" value="EEP69392.1"/>
    <property type="molecule type" value="Genomic_DNA"/>
</dbReference>
<dbReference type="HOGENOM" id="CLU_2990681_0_0_4"/>